<dbReference type="Proteomes" id="UP000523007">
    <property type="component" value="Unassembled WGS sequence"/>
</dbReference>
<sequence length="64" mass="6960">MTTDTDTDIEPGPRAGRREWLGLAVLALPTLLLSLDMSVLYLALPHLAADLAPSSSQLLWIMDI</sequence>
<keyword evidence="1" id="KW-0472">Membrane</keyword>
<dbReference type="EMBL" id="JACHJT010000001">
    <property type="protein sequence ID" value="MBB4934269.1"/>
    <property type="molecule type" value="Genomic_DNA"/>
</dbReference>
<organism evidence="2 3">
    <name type="scientific">Lipingzhangella halophila</name>
    <dbReference type="NCBI Taxonomy" id="1783352"/>
    <lineage>
        <taxon>Bacteria</taxon>
        <taxon>Bacillati</taxon>
        <taxon>Actinomycetota</taxon>
        <taxon>Actinomycetes</taxon>
        <taxon>Streptosporangiales</taxon>
        <taxon>Nocardiopsidaceae</taxon>
        <taxon>Lipingzhangella</taxon>
    </lineage>
</organism>
<keyword evidence="1" id="KW-0812">Transmembrane</keyword>
<dbReference type="SUPFAM" id="SSF103473">
    <property type="entry name" value="MFS general substrate transporter"/>
    <property type="match status" value="1"/>
</dbReference>
<evidence type="ECO:0000313" key="3">
    <source>
        <dbReference type="Proteomes" id="UP000523007"/>
    </source>
</evidence>
<keyword evidence="1" id="KW-1133">Transmembrane helix</keyword>
<reference evidence="2 3" key="1">
    <citation type="submission" date="2020-08" db="EMBL/GenBank/DDBJ databases">
        <title>Sequencing the genomes of 1000 actinobacteria strains.</title>
        <authorList>
            <person name="Klenk H.-P."/>
        </authorList>
    </citation>
    <scope>NUCLEOTIDE SEQUENCE [LARGE SCALE GENOMIC DNA]</scope>
    <source>
        <strain evidence="2 3">DSM 102030</strain>
    </source>
</reference>
<feature type="transmembrane region" description="Helical" evidence="1">
    <location>
        <begin position="20"/>
        <end position="44"/>
    </location>
</feature>
<proteinExistence type="predicted"/>
<protein>
    <recommendedName>
        <fullName evidence="4">MFS transporter</fullName>
    </recommendedName>
</protein>
<gene>
    <name evidence="2" type="ORF">F4561_005089</name>
</gene>
<evidence type="ECO:0008006" key="4">
    <source>
        <dbReference type="Google" id="ProtNLM"/>
    </source>
</evidence>
<dbReference type="AlphaFoldDB" id="A0A7W7RLQ0"/>
<name>A0A7W7RLQ0_9ACTN</name>
<dbReference type="InterPro" id="IPR036259">
    <property type="entry name" value="MFS_trans_sf"/>
</dbReference>
<evidence type="ECO:0000256" key="1">
    <source>
        <dbReference type="SAM" id="Phobius"/>
    </source>
</evidence>
<evidence type="ECO:0000313" key="2">
    <source>
        <dbReference type="EMBL" id="MBB4934269.1"/>
    </source>
</evidence>
<keyword evidence="3" id="KW-1185">Reference proteome</keyword>
<accession>A0A7W7RLQ0</accession>
<comment type="caution">
    <text evidence="2">The sequence shown here is derived from an EMBL/GenBank/DDBJ whole genome shotgun (WGS) entry which is preliminary data.</text>
</comment>